<proteinExistence type="predicted"/>
<gene>
    <name evidence="2" type="ORF">CkaCkLH20_13272</name>
</gene>
<dbReference type="Proteomes" id="UP000781932">
    <property type="component" value="Unassembled WGS sequence"/>
</dbReference>
<accession>A0A9P6HSX4</accession>
<keyword evidence="3" id="KW-1185">Reference proteome</keyword>
<evidence type="ECO:0000256" key="1">
    <source>
        <dbReference type="SAM" id="MobiDB-lite"/>
    </source>
</evidence>
<protein>
    <submittedName>
        <fullName evidence="2">Uncharacterized protein</fullName>
    </submittedName>
</protein>
<feature type="compositionally biased region" description="Acidic residues" evidence="1">
    <location>
        <begin position="308"/>
        <end position="317"/>
    </location>
</feature>
<reference evidence="2" key="1">
    <citation type="submission" date="2020-03" db="EMBL/GenBank/DDBJ databases">
        <authorList>
            <person name="He L."/>
        </authorList>
    </citation>
    <scope>NUCLEOTIDE SEQUENCE</scope>
    <source>
        <strain evidence="2">CkLH20</strain>
    </source>
</reference>
<dbReference type="RefSeq" id="XP_038738716.1">
    <property type="nucleotide sequence ID" value="XM_038895982.1"/>
</dbReference>
<feature type="region of interest" description="Disordered" evidence="1">
    <location>
        <begin position="284"/>
        <end position="320"/>
    </location>
</feature>
<reference evidence="2" key="2">
    <citation type="submission" date="2020-11" db="EMBL/GenBank/DDBJ databases">
        <title>Whole genome sequencing of Colletotrichum sp.</title>
        <authorList>
            <person name="Li H."/>
        </authorList>
    </citation>
    <scope>NUCLEOTIDE SEQUENCE</scope>
    <source>
        <strain evidence="2">CkLH20</strain>
    </source>
</reference>
<feature type="compositionally biased region" description="Basic and acidic residues" evidence="1">
    <location>
        <begin position="298"/>
        <end position="307"/>
    </location>
</feature>
<feature type="region of interest" description="Disordered" evidence="1">
    <location>
        <begin position="443"/>
        <end position="466"/>
    </location>
</feature>
<dbReference type="GeneID" id="62169056"/>
<dbReference type="EMBL" id="JAATWM020000082">
    <property type="protein sequence ID" value="KAF9869255.1"/>
    <property type="molecule type" value="Genomic_DNA"/>
</dbReference>
<dbReference type="OrthoDB" id="5210591at2759"/>
<evidence type="ECO:0000313" key="3">
    <source>
        <dbReference type="Proteomes" id="UP000781932"/>
    </source>
</evidence>
<comment type="caution">
    <text evidence="2">The sequence shown here is derived from an EMBL/GenBank/DDBJ whole genome shotgun (WGS) entry which is preliminary data.</text>
</comment>
<sequence>MQAVISHLVPQATIQHVQAVSSVHCQRAYGVKISDGTSLVLVVPPPPMVKLLRSERASVVSEAAVLRWLANKMTEQPLLQERTPEPDESLDTEVAATGRAGDLSFTVDGAKDLQGFLPRLIAHTATSHETGREFNLMRPTMGVPIPDLSPPLSAPERKTIDFQTGHFYRRLCRLVSPTGRFGPAFAVLPSVTPAPASGQARPVRRDLNARLMELKGVQSWSTAFHSMLEAVLRDGEDMQVMLGYGSIRKHFKRFQYTLDEVKTPRLVAVDVGKDINTLVIRRRRRRSTVSPASSRRPSIRDDIRRDSGDDDNSETEPDELHQATIYSQDDVVMTGMKDWSNFIFGDPLFAMNFCRGPSHDFLSGFNDNSSDQNLESSMFSSDMIEDKATAHIRLLLYECYHTTTHIAKEFFRPRKDSGGRELEARKRLSSILAQLDALEDLVDRRGRRPSGEVSPAKRSKSGEKDV</sequence>
<name>A0A9P6HSX4_9PEZI</name>
<evidence type="ECO:0000313" key="2">
    <source>
        <dbReference type="EMBL" id="KAF9869255.1"/>
    </source>
</evidence>
<dbReference type="AlphaFoldDB" id="A0A9P6HSX4"/>
<organism evidence="2 3">
    <name type="scientific">Colletotrichum karsti</name>
    <dbReference type="NCBI Taxonomy" id="1095194"/>
    <lineage>
        <taxon>Eukaryota</taxon>
        <taxon>Fungi</taxon>
        <taxon>Dikarya</taxon>
        <taxon>Ascomycota</taxon>
        <taxon>Pezizomycotina</taxon>
        <taxon>Sordariomycetes</taxon>
        <taxon>Hypocreomycetidae</taxon>
        <taxon>Glomerellales</taxon>
        <taxon>Glomerellaceae</taxon>
        <taxon>Colletotrichum</taxon>
        <taxon>Colletotrichum boninense species complex</taxon>
    </lineage>
</organism>